<evidence type="ECO:0000313" key="3">
    <source>
        <dbReference type="Proteomes" id="UP001396334"/>
    </source>
</evidence>
<dbReference type="EMBL" id="JBBPBN010000007">
    <property type="protein sequence ID" value="KAK9034004.1"/>
    <property type="molecule type" value="Genomic_DNA"/>
</dbReference>
<name>A0ABR2T9A3_9ROSI</name>
<feature type="compositionally biased region" description="Polar residues" evidence="1">
    <location>
        <begin position="49"/>
        <end position="60"/>
    </location>
</feature>
<dbReference type="Proteomes" id="UP001396334">
    <property type="component" value="Unassembled WGS sequence"/>
</dbReference>
<reference evidence="2 3" key="1">
    <citation type="journal article" date="2024" name="G3 (Bethesda)">
        <title>Genome assembly of Hibiscus sabdariffa L. provides insights into metabolisms of medicinal natural products.</title>
        <authorList>
            <person name="Kim T."/>
        </authorList>
    </citation>
    <scope>NUCLEOTIDE SEQUENCE [LARGE SCALE GENOMIC DNA]</scope>
    <source>
        <strain evidence="2">TK-2024</strain>
        <tissue evidence="2">Old leaves</tissue>
    </source>
</reference>
<evidence type="ECO:0000313" key="2">
    <source>
        <dbReference type="EMBL" id="KAK9034004.1"/>
    </source>
</evidence>
<evidence type="ECO:0000256" key="1">
    <source>
        <dbReference type="SAM" id="MobiDB-lite"/>
    </source>
</evidence>
<organism evidence="2 3">
    <name type="scientific">Hibiscus sabdariffa</name>
    <name type="common">roselle</name>
    <dbReference type="NCBI Taxonomy" id="183260"/>
    <lineage>
        <taxon>Eukaryota</taxon>
        <taxon>Viridiplantae</taxon>
        <taxon>Streptophyta</taxon>
        <taxon>Embryophyta</taxon>
        <taxon>Tracheophyta</taxon>
        <taxon>Spermatophyta</taxon>
        <taxon>Magnoliopsida</taxon>
        <taxon>eudicotyledons</taxon>
        <taxon>Gunneridae</taxon>
        <taxon>Pentapetalae</taxon>
        <taxon>rosids</taxon>
        <taxon>malvids</taxon>
        <taxon>Malvales</taxon>
        <taxon>Malvaceae</taxon>
        <taxon>Malvoideae</taxon>
        <taxon>Hibiscus</taxon>
    </lineage>
</organism>
<sequence>MSKGGREDRRKRPEAHAHKVYLECKFQPIEVLSKLKDYITATKVAKGATQEQCKAISTKSGKVLEPPNLNKQGDTADAHSKSSVVIDNPAKVDIPVEADEDHTNPTETKKVETTVEASQPKQIRTEELEEIRPPPPFLQRLKKTKTRLPVQEVL</sequence>
<feature type="region of interest" description="Disordered" evidence="1">
    <location>
        <begin position="47"/>
        <end position="154"/>
    </location>
</feature>
<keyword evidence="3" id="KW-1185">Reference proteome</keyword>
<protein>
    <submittedName>
        <fullName evidence="2">Uncharacterized protein</fullName>
    </submittedName>
</protein>
<comment type="caution">
    <text evidence="2">The sequence shown here is derived from an EMBL/GenBank/DDBJ whole genome shotgun (WGS) entry which is preliminary data.</text>
</comment>
<feature type="compositionally biased region" description="Basic and acidic residues" evidence="1">
    <location>
        <begin position="123"/>
        <end position="132"/>
    </location>
</feature>
<proteinExistence type="predicted"/>
<gene>
    <name evidence="2" type="ORF">V6N11_050183</name>
</gene>
<accession>A0ABR2T9A3</accession>
<feature type="compositionally biased region" description="Basic and acidic residues" evidence="1">
    <location>
        <begin position="101"/>
        <end position="113"/>
    </location>
</feature>